<organism evidence="2 3">
    <name type="scientific">Leptolinea tardivitalis</name>
    <dbReference type="NCBI Taxonomy" id="229920"/>
    <lineage>
        <taxon>Bacteria</taxon>
        <taxon>Bacillati</taxon>
        <taxon>Chloroflexota</taxon>
        <taxon>Anaerolineae</taxon>
        <taxon>Anaerolineales</taxon>
        <taxon>Anaerolineaceae</taxon>
        <taxon>Leptolinea</taxon>
    </lineage>
</organism>
<proteinExistence type="predicted"/>
<dbReference type="EMBL" id="LGCK01000014">
    <property type="protein sequence ID" value="KPL70704.1"/>
    <property type="molecule type" value="Genomic_DNA"/>
</dbReference>
<evidence type="ECO:0000313" key="2">
    <source>
        <dbReference type="EMBL" id="KPL70704.1"/>
    </source>
</evidence>
<feature type="transmembrane region" description="Helical" evidence="1">
    <location>
        <begin position="41"/>
        <end position="58"/>
    </location>
</feature>
<keyword evidence="1" id="KW-0472">Membrane</keyword>
<dbReference type="RefSeq" id="WP_062422643.1">
    <property type="nucleotide sequence ID" value="NZ_BBYA01000010.1"/>
</dbReference>
<feature type="transmembrane region" description="Helical" evidence="1">
    <location>
        <begin position="17"/>
        <end position="36"/>
    </location>
</feature>
<name>A0A0P6XNW8_9CHLR</name>
<evidence type="ECO:0000313" key="3">
    <source>
        <dbReference type="Proteomes" id="UP000050430"/>
    </source>
</evidence>
<keyword evidence="1" id="KW-1133">Transmembrane helix</keyword>
<comment type="caution">
    <text evidence="2">The sequence shown here is derived from an EMBL/GenBank/DDBJ whole genome shotgun (WGS) entry which is preliminary data.</text>
</comment>
<protein>
    <submittedName>
        <fullName evidence="2">Uncharacterized protein</fullName>
    </submittedName>
</protein>
<gene>
    <name evidence="2" type="ORF">ADM99_16605</name>
</gene>
<reference evidence="2 3" key="1">
    <citation type="submission" date="2015-07" db="EMBL/GenBank/DDBJ databases">
        <title>Genome sequence of Leptolinea tardivitalis DSM 16556.</title>
        <authorList>
            <person name="Hemp J."/>
            <person name="Ward L.M."/>
            <person name="Pace L.A."/>
            <person name="Fischer W.W."/>
        </authorList>
    </citation>
    <scope>NUCLEOTIDE SEQUENCE [LARGE SCALE GENOMIC DNA]</scope>
    <source>
        <strain evidence="2 3">YMTK-2</strain>
    </source>
</reference>
<dbReference type="Proteomes" id="UP000050430">
    <property type="component" value="Unassembled WGS sequence"/>
</dbReference>
<accession>A0A0P6XNW8</accession>
<keyword evidence="3" id="KW-1185">Reference proteome</keyword>
<evidence type="ECO:0000256" key="1">
    <source>
        <dbReference type="SAM" id="Phobius"/>
    </source>
</evidence>
<sequence length="362" mass="39131">MNDQISSNQLVITDRPIAAWSIAVVMFCISFVVLFIKQLSIASVIILAASILLIILNPETTITADSTLRTLTKTTHWIFGKRTTEFSFNEIAGFDVQTSRSQSSTRSQSTSYRLILIKTTGERVPLQFATSSSYGVKAQQAQDLTRFLNLPGWEDKPTNLFQTAMQTQVAMTKNPAMAQEGTTSGVSWNIEVHSIGDKPVTHWISGDFTCPGDFLLVSQKPANSPSMVGGGGLLGSLVSMAYKQILGLYGFLPSDAPGYDSAVPVPSGDTLFDRNFATMTSSLSFGKSLLNPWTITPFDHWAEKYPLKTVNANDQVGQLAVLYSPRGVQVAILGLLPPNEFDEIIALGVELVKAQGGGKPAG</sequence>
<keyword evidence="1" id="KW-0812">Transmembrane</keyword>
<dbReference type="AlphaFoldDB" id="A0A0P6XNW8"/>